<dbReference type="KEGG" id="tan:TA21255"/>
<evidence type="ECO:0000313" key="2">
    <source>
        <dbReference type="EMBL" id="CAI73733.1"/>
    </source>
</evidence>
<dbReference type="GeneID" id="3863546"/>
<keyword evidence="3" id="KW-1185">Reference proteome</keyword>
<proteinExistence type="predicted"/>
<feature type="compositionally biased region" description="Polar residues" evidence="1">
    <location>
        <begin position="314"/>
        <end position="325"/>
    </location>
</feature>
<dbReference type="AlphaFoldDB" id="Q4UGQ6"/>
<reference evidence="2 3" key="1">
    <citation type="journal article" date="2005" name="Science">
        <title>Genome of the host-cell transforming parasite Theileria annulata compared with T. parva.</title>
        <authorList>
            <person name="Pain A."/>
            <person name="Renauld H."/>
            <person name="Berriman M."/>
            <person name="Murphy L."/>
            <person name="Yeats C.A."/>
            <person name="Weir W."/>
            <person name="Kerhornou A."/>
            <person name="Aslett M."/>
            <person name="Bishop R."/>
            <person name="Bouchier C."/>
            <person name="Cochet M."/>
            <person name="Coulson R.M.R."/>
            <person name="Cronin A."/>
            <person name="de Villiers E.P."/>
            <person name="Fraser A."/>
            <person name="Fosker N."/>
            <person name="Gardner M."/>
            <person name="Goble A."/>
            <person name="Griffiths-Jones S."/>
            <person name="Harris D.E."/>
            <person name="Katzer F."/>
            <person name="Larke N."/>
            <person name="Lord A."/>
            <person name="Maser P."/>
            <person name="McKellar S."/>
            <person name="Mooney P."/>
            <person name="Morton F."/>
            <person name="Nene V."/>
            <person name="O'Neil S."/>
            <person name="Price C."/>
            <person name="Quail M.A."/>
            <person name="Rabbinowitsch E."/>
            <person name="Rawlings N.D."/>
            <person name="Rutter S."/>
            <person name="Saunders D."/>
            <person name="Seeger K."/>
            <person name="Shah T."/>
            <person name="Squares R."/>
            <person name="Squares S."/>
            <person name="Tivey A."/>
            <person name="Walker A.R."/>
            <person name="Woodward J."/>
            <person name="Dobbelaere D.A.E."/>
            <person name="Langsley G."/>
            <person name="Rajandream M.A."/>
            <person name="McKeever D."/>
            <person name="Shiels B."/>
            <person name="Tait A."/>
            <person name="Barrell B.G."/>
            <person name="Hall N."/>
        </authorList>
    </citation>
    <scope>NUCLEOTIDE SEQUENCE [LARGE SCALE GENOMIC DNA]</scope>
    <source>
        <strain evidence="3">Ankara</strain>
    </source>
</reference>
<feature type="compositionally biased region" description="Polar residues" evidence="1">
    <location>
        <begin position="15"/>
        <end position="31"/>
    </location>
</feature>
<protein>
    <submittedName>
        <fullName evidence="2">Uncharacterized protein</fullName>
    </submittedName>
</protein>
<feature type="region of interest" description="Disordered" evidence="1">
    <location>
        <begin position="1"/>
        <end position="43"/>
    </location>
</feature>
<dbReference type="Proteomes" id="UP000001950">
    <property type="component" value="Chromosome 1"/>
</dbReference>
<dbReference type="eggNOG" id="ENOG502SGCV">
    <property type="taxonomic scope" value="Eukaryota"/>
</dbReference>
<dbReference type="RefSeq" id="XP_954410.1">
    <property type="nucleotide sequence ID" value="XM_949317.1"/>
</dbReference>
<evidence type="ECO:0000313" key="3">
    <source>
        <dbReference type="Proteomes" id="UP000001950"/>
    </source>
</evidence>
<feature type="region of interest" description="Disordered" evidence="1">
    <location>
        <begin position="285"/>
        <end position="328"/>
    </location>
</feature>
<dbReference type="EMBL" id="CR940347">
    <property type="protein sequence ID" value="CAI73733.1"/>
    <property type="molecule type" value="Genomic_DNA"/>
</dbReference>
<accession>Q4UGQ6</accession>
<dbReference type="OrthoDB" id="367256at2759"/>
<organism evidence="2 3">
    <name type="scientific">Theileria annulata</name>
    <dbReference type="NCBI Taxonomy" id="5874"/>
    <lineage>
        <taxon>Eukaryota</taxon>
        <taxon>Sar</taxon>
        <taxon>Alveolata</taxon>
        <taxon>Apicomplexa</taxon>
        <taxon>Aconoidasida</taxon>
        <taxon>Piroplasmida</taxon>
        <taxon>Theileriidae</taxon>
        <taxon>Theileria</taxon>
    </lineage>
</organism>
<dbReference type="OMA" id="HSMQSNV"/>
<name>Q4UGQ6_THEAN</name>
<dbReference type="VEuPathDB" id="PiroplasmaDB:TA21255"/>
<sequence>MGDGNPNPFRKTEHYYQSSEWTGYSQPQYTDPNYRPESYPNSEPMKYLPYDNNYNTYVPSNSHGYGQSNSHYAPPNSHNYGLSNSHNYLPQNPHNIHTNPHSMQSNVHSIQSNPHSMQSNVPNYGQSTHPVDTVNLPYQSQVIDAPNISYSTRQIPTDPVSVQYKHDSIPMRYNTYPMNSVNPNNSVNNVNPVNNMNQVNPVNSVNSMGFMNYYNQRNMSGYKNDSDANYYQNYMYYSGRVPGRAGSDVTRPEIHFSRNYENLANKNFFNASLSFKEAATAMLSMDANKKTQSRQRTPNRGRGSARGLEKVQKTENTTQTTSILDQSVPRVEQNVYQKYSNTKTMYQPQASKNIEPTPAVQFSQYNPAEMSNRADVINRMEMNNRIGDMNRVDMNNRVGDMNRVDMNRMNMNRVEINRGDMVKQGEMGGKDSGYNNYFMINSKINSPEYAKYRNRGLQQLTQYNLMSQYSQQHGIGNYISNVNNYPNVNNFPTVNNYSNVNNYPNVNRNFKKIGPNAIQGPPRFIPPIHKPVPPLRNEPINKLHVIEEIHADNDYMNNIKTNSISSACSLMESFQHSLSNKRKRIRNCLVEDCRNVIGEQPKIDIQYSSTEVNGKKRYFLPEILSSLLPYHVFYCDELEQPETTKFDYSEIKDQIKQVQQNVENISNNSDYSLNQSVNPYLLFI</sequence>
<dbReference type="InParanoid" id="Q4UGQ6"/>
<gene>
    <name evidence="2" type="ORF">TA21255</name>
</gene>
<evidence type="ECO:0000256" key="1">
    <source>
        <dbReference type="SAM" id="MobiDB-lite"/>
    </source>
</evidence>